<reference evidence="2 3" key="1">
    <citation type="submission" date="2023-11" db="EMBL/GenBank/DDBJ databases">
        <title>Dfirmibasis_genome.</title>
        <authorList>
            <person name="Edelbroek B."/>
            <person name="Kjellin J."/>
            <person name="Jerlstrom-Hultqvist J."/>
            <person name="Soderbom F."/>
        </authorList>
    </citation>
    <scope>NUCLEOTIDE SEQUENCE [LARGE SCALE GENOMIC DNA]</scope>
    <source>
        <strain evidence="2 3">TNS-C-14</strain>
    </source>
</reference>
<accession>A0AAN7UDF9</accession>
<name>A0AAN7UDF9_9MYCE</name>
<dbReference type="Proteomes" id="UP001344447">
    <property type="component" value="Unassembled WGS sequence"/>
</dbReference>
<feature type="chain" id="PRO_5042982884" evidence="1">
    <location>
        <begin position="20"/>
        <end position="148"/>
    </location>
</feature>
<protein>
    <submittedName>
        <fullName evidence="2">Uncharacterized protein</fullName>
    </submittedName>
</protein>
<dbReference type="AlphaFoldDB" id="A0AAN7UDF9"/>
<organism evidence="2 3">
    <name type="scientific">Dictyostelium firmibasis</name>
    <dbReference type="NCBI Taxonomy" id="79012"/>
    <lineage>
        <taxon>Eukaryota</taxon>
        <taxon>Amoebozoa</taxon>
        <taxon>Evosea</taxon>
        <taxon>Eumycetozoa</taxon>
        <taxon>Dictyostelia</taxon>
        <taxon>Dictyosteliales</taxon>
        <taxon>Dictyosteliaceae</taxon>
        <taxon>Dictyostelium</taxon>
    </lineage>
</organism>
<comment type="caution">
    <text evidence="2">The sequence shown here is derived from an EMBL/GenBank/DDBJ whole genome shotgun (WGS) entry which is preliminary data.</text>
</comment>
<proteinExistence type="predicted"/>
<evidence type="ECO:0000256" key="1">
    <source>
        <dbReference type="SAM" id="SignalP"/>
    </source>
</evidence>
<evidence type="ECO:0000313" key="2">
    <source>
        <dbReference type="EMBL" id="KAK5579258.1"/>
    </source>
</evidence>
<gene>
    <name evidence="2" type="ORF">RB653_008939</name>
</gene>
<evidence type="ECO:0000313" key="3">
    <source>
        <dbReference type="Proteomes" id="UP001344447"/>
    </source>
</evidence>
<dbReference type="EMBL" id="JAVFKY010000003">
    <property type="protein sequence ID" value="KAK5579258.1"/>
    <property type="molecule type" value="Genomic_DNA"/>
</dbReference>
<keyword evidence="3" id="KW-1185">Reference proteome</keyword>
<sequence length="148" mass="15916">MKFLAIFLILVSILSFSNAFKIQHTNARVYCGNTCSGPYSDVSININQCTILSEELTCGYALPYLTASLRTSSPSYSYSVSASFACGRAEALFQDVVTVGQCNTYTVSDVQFSILADPPTEGEASSSNSLKPIALFSTLLILIISLIL</sequence>
<keyword evidence="1" id="KW-0732">Signal</keyword>
<feature type="signal peptide" evidence="1">
    <location>
        <begin position="1"/>
        <end position="19"/>
    </location>
</feature>